<gene>
    <name evidence="3" type="ORF">CJ192_05810</name>
</gene>
<dbReference type="EMBL" id="PNHP01000003">
    <property type="protein sequence ID" value="PMC81543.1"/>
    <property type="molecule type" value="Genomic_DNA"/>
</dbReference>
<dbReference type="InterPro" id="IPR015590">
    <property type="entry name" value="Aldehyde_DH_dom"/>
</dbReference>
<dbReference type="GO" id="GO:0016620">
    <property type="term" value="F:oxidoreductase activity, acting on the aldehyde or oxo group of donors, NAD or NADP as acceptor"/>
    <property type="evidence" value="ECO:0007669"/>
    <property type="project" value="InterPro"/>
</dbReference>
<keyword evidence="1" id="KW-0560">Oxidoreductase</keyword>
<dbReference type="Gene3D" id="3.40.309.10">
    <property type="entry name" value="Aldehyde Dehydrogenase, Chain A, domain 2"/>
    <property type="match status" value="1"/>
</dbReference>
<evidence type="ECO:0000259" key="2">
    <source>
        <dbReference type="Pfam" id="PF00171"/>
    </source>
</evidence>
<dbReference type="RefSeq" id="WP_004817938.1">
    <property type="nucleotide sequence ID" value="NZ_CAUPDS010000002.1"/>
</dbReference>
<protein>
    <submittedName>
        <fullName evidence="3">Aldehyde dehydrogenase</fullName>
    </submittedName>
</protein>
<dbReference type="GeneID" id="84578695"/>
<feature type="domain" description="Aldehyde dehydrogenase" evidence="2">
    <location>
        <begin position="10"/>
        <end position="401"/>
    </location>
</feature>
<reference evidence="3 4" key="1">
    <citation type="submission" date="2017-09" db="EMBL/GenBank/DDBJ databases">
        <title>Bacterial strain isolated from the female urinary microbiota.</title>
        <authorList>
            <person name="Thomas-White K."/>
            <person name="Kumar N."/>
            <person name="Forster S."/>
            <person name="Putonti C."/>
            <person name="Lawley T."/>
            <person name="Wolfe A.J."/>
        </authorList>
    </citation>
    <scope>NUCLEOTIDE SEQUENCE [LARGE SCALE GENOMIC DNA]</scope>
    <source>
        <strain evidence="3 4">UMB0204</strain>
    </source>
</reference>
<dbReference type="AlphaFoldDB" id="A0A2N6UIX3"/>
<organism evidence="3 4">
    <name type="scientific">Anaerococcus hydrogenalis</name>
    <dbReference type="NCBI Taxonomy" id="33029"/>
    <lineage>
        <taxon>Bacteria</taxon>
        <taxon>Bacillati</taxon>
        <taxon>Bacillota</taxon>
        <taxon>Tissierellia</taxon>
        <taxon>Tissierellales</taxon>
        <taxon>Peptoniphilaceae</taxon>
        <taxon>Anaerococcus</taxon>
    </lineage>
</organism>
<dbReference type="InterPro" id="IPR016161">
    <property type="entry name" value="Ald_DH/histidinol_DH"/>
</dbReference>
<dbReference type="Proteomes" id="UP000235658">
    <property type="component" value="Unassembled WGS sequence"/>
</dbReference>
<evidence type="ECO:0000313" key="3">
    <source>
        <dbReference type="EMBL" id="PMC81543.1"/>
    </source>
</evidence>
<dbReference type="SUPFAM" id="SSF53720">
    <property type="entry name" value="ALDH-like"/>
    <property type="match status" value="1"/>
</dbReference>
<dbReference type="InterPro" id="IPR016163">
    <property type="entry name" value="Ald_DH_C"/>
</dbReference>
<dbReference type="Gene3D" id="3.40.605.10">
    <property type="entry name" value="Aldehyde Dehydrogenase, Chain A, domain 1"/>
    <property type="match status" value="1"/>
</dbReference>
<proteinExistence type="predicted"/>
<name>A0A2N6UIX3_9FIRM</name>
<evidence type="ECO:0000313" key="4">
    <source>
        <dbReference type="Proteomes" id="UP000235658"/>
    </source>
</evidence>
<dbReference type="Pfam" id="PF00171">
    <property type="entry name" value="Aldedh"/>
    <property type="match status" value="1"/>
</dbReference>
<accession>A0A2N6UIX3</accession>
<dbReference type="InterPro" id="IPR016162">
    <property type="entry name" value="Ald_DH_N"/>
</dbReference>
<comment type="caution">
    <text evidence="3">The sequence shown here is derived from an EMBL/GenBank/DDBJ whole genome shotgun (WGS) entry which is preliminary data.</text>
</comment>
<evidence type="ECO:0000256" key="1">
    <source>
        <dbReference type="ARBA" id="ARBA00023002"/>
    </source>
</evidence>
<sequence>MKVIDTDLLSVQQARILLEQAESSKESLLEIDKEERNDLLNKIKQYYKANIDQLAKMSFEETSYGRYEDEIKLGKYYLDNIDNELDSYPNIFDIVSGQNSRQVALSKGLSLVFISPYLSTLTCFQAIYFAIRALNPLIIVSDTRCEKTVTKMVEDIKKILKEDFYPRGFLDILTYNSDLGEKTLYESDKVSFILENLLSEDKREIQNDQAQIFKAEIGNNIVFIDKDCDIDKASCEVINSKAFNNGLLPGVEQSVVVEENAYDQVVQKFKEYGAYFLSKDEHIKLEKILYDKNYNCRKELIGRSAKQIAEIAGIKVNSDTKILVVTKPYVSENSPYSKEKYNPILSLYIENDWLNACEKCVELILNDKKGQSLSIYSNDSYVIEQFIEKKPVARVLVNAPTGLGSVGIGTNLPISFSLSTKKIEGLNQTSLTPNHFMKFREIGICDEKDINSFLSKKTVKKDKDLFEKILNSLEKNY</sequence>